<dbReference type="Proteomes" id="UP000270468">
    <property type="component" value="Unassembled WGS sequence"/>
</dbReference>
<protein>
    <submittedName>
        <fullName evidence="1">Uncharacterized protein</fullName>
    </submittedName>
</protein>
<dbReference type="EMBL" id="UXAV01000043">
    <property type="protein sequence ID" value="VDC32006.1"/>
    <property type="molecule type" value="Genomic_DNA"/>
</dbReference>
<name>A0A3P5XNS6_9BACL</name>
<gene>
    <name evidence="1" type="ORF">FILTAD_02552</name>
</gene>
<dbReference type="AlphaFoldDB" id="A0A3P5XNS6"/>
<proteinExistence type="predicted"/>
<organism evidence="1 2">
    <name type="scientific">Filibacter tadaridae</name>
    <dbReference type="NCBI Taxonomy" id="2483811"/>
    <lineage>
        <taxon>Bacteria</taxon>
        <taxon>Bacillati</taxon>
        <taxon>Bacillota</taxon>
        <taxon>Bacilli</taxon>
        <taxon>Bacillales</taxon>
        <taxon>Caryophanaceae</taxon>
        <taxon>Filibacter</taxon>
    </lineage>
</organism>
<evidence type="ECO:0000313" key="1">
    <source>
        <dbReference type="EMBL" id="VDC32006.1"/>
    </source>
</evidence>
<keyword evidence="2" id="KW-1185">Reference proteome</keyword>
<sequence>MNEFLTKISQKTIAQTLVNLGLSFGRINSFATLKQALDFVD</sequence>
<evidence type="ECO:0000313" key="2">
    <source>
        <dbReference type="Proteomes" id="UP000270468"/>
    </source>
</evidence>
<accession>A0A3P5XNS6</accession>
<reference evidence="1 2" key="1">
    <citation type="submission" date="2018-11" db="EMBL/GenBank/DDBJ databases">
        <authorList>
            <person name="Criscuolo A."/>
        </authorList>
    </citation>
    <scope>NUCLEOTIDE SEQUENCE [LARGE SCALE GENOMIC DNA]</scope>
    <source>
        <strain evidence="1">ATB-66</strain>
    </source>
</reference>
<dbReference type="RefSeq" id="WP_415579344.1">
    <property type="nucleotide sequence ID" value="NZ_CBCRXF010000008.1"/>
</dbReference>